<keyword evidence="5" id="KW-0378">Hydrolase</keyword>
<evidence type="ECO:0000256" key="6">
    <source>
        <dbReference type="ARBA" id="ARBA00022918"/>
    </source>
</evidence>
<dbReference type="GO" id="GO:0003676">
    <property type="term" value="F:nucleic acid binding"/>
    <property type="evidence" value="ECO:0007669"/>
    <property type="project" value="InterPro"/>
</dbReference>
<keyword evidence="4" id="KW-0255">Endonuclease</keyword>
<dbReference type="OrthoDB" id="5985322at2759"/>
<feature type="domain" description="Peptidase A2" evidence="8">
    <location>
        <begin position="369"/>
        <end position="409"/>
    </location>
</feature>
<evidence type="ECO:0000256" key="2">
    <source>
        <dbReference type="ARBA" id="ARBA00022695"/>
    </source>
</evidence>
<evidence type="ECO:0000259" key="8">
    <source>
        <dbReference type="PROSITE" id="PS50175"/>
    </source>
</evidence>
<gene>
    <name evidence="10" type="ORF">BSL78_11130</name>
</gene>
<feature type="region of interest" description="Disordered" evidence="7">
    <location>
        <begin position="15"/>
        <end position="50"/>
    </location>
</feature>
<dbReference type="Gene3D" id="2.40.70.10">
    <property type="entry name" value="Acid Proteases"/>
    <property type="match status" value="1"/>
</dbReference>
<dbReference type="GO" id="GO:0003964">
    <property type="term" value="F:RNA-directed DNA polymerase activity"/>
    <property type="evidence" value="ECO:0007669"/>
    <property type="project" value="UniProtKB-KW"/>
</dbReference>
<dbReference type="PROSITE" id="PS50994">
    <property type="entry name" value="INTEGRASE"/>
    <property type="match status" value="1"/>
</dbReference>
<feature type="domain" description="Integrase catalytic" evidence="9">
    <location>
        <begin position="1239"/>
        <end position="1427"/>
    </location>
</feature>
<evidence type="ECO:0000259" key="9">
    <source>
        <dbReference type="PROSITE" id="PS50994"/>
    </source>
</evidence>
<evidence type="ECO:0000313" key="11">
    <source>
        <dbReference type="Proteomes" id="UP000230750"/>
    </source>
</evidence>
<dbReference type="Gene3D" id="3.30.420.10">
    <property type="entry name" value="Ribonuclease H-like superfamily/Ribonuclease H"/>
    <property type="match status" value="1"/>
</dbReference>
<dbReference type="EMBL" id="MRZV01000348">
    <property type="protein sequence ID" value="PIK51982.1"/>
    <property type="molecule type" value="Genomic_DNA"/>
</dbReference>
<dbReference type="GO" id="GO:0015074">
    <property type="term" value="P:DNA integration"/>
    <property type="evidence" value="ECO:0007669"/>
    <property type="project" value="InterPro"/>
</dbReference>
<reference evidence="10 11" key="1">
    <citation type="journal article" date="2017" name="PLoS Biol.">
        <title>The sea cucumber genome provides insights into morphological evolution and visceral regeneration.</title>
        <authorList>
            <person name="Zhang X."/>
            <person name="Sun L."/>
            <person name="Yuan J."/>
            <person name="Sun Y."/>
            <person name="Gao Y."/>
            <person name="Zhang L."/>
            <person name="Li S."/>
            <person name="Dai H."/>
            <person name="Hamel J.F."/>
            <person name="Liu C."/>
            <person name="Yu Y."/>
            <person name="Liu S."/>
            <person name="Lin W."/>
            <person name="Guo K."/>
            <person name="Jin S."/>
            <person name="Xu P."/>
            <person name="Storey K.B."/>
            <person name="Huan P."/>
            <person name="Zhang T."/>
            <person name="Zhou Y."/>
            <person name="Zhang J."/>
            <person name="Lin C."/>
            <person name="Li X."/>
            <person name="Xing L."/>
            <person name="Huo D."/>
            <person name="Sun M."/>
            <person name="Wang L."/>
            <person name="Mercier A."/>
            <person name="Li F."/>
            <person name="Yang H."/>
            <person name="Xiang J."/>
        </authorList>
    </citation>
    <scope>NUCLEOTIDE SEQUENCE [LARGE SCALE GENOMIC DNA]</scope>
    <source>
        <strain evidence="10">Shaxun</strain>
        <tissue evidence="10">Muscle</tissue>
    </source>
</reference>
<dbReference type="InterPro" id="IPR001995">
    <property type="entry name" value="Peptidase_A2_cat"/>
</dbReference>
<dbReference type="GO" id="GO:0006508">
    <property type="term" value="P:proteolysis"/>
    <property type="evidence" value="ECO:0007669"/>
    <property type="project" value="InterPro"/>
</dbReference>
<keyword evidence="2" id="KW-0548">Nucleotidyltransferase</keyword>
<evidence type="ECO:0000256" key="4">
    <source>
        <dbReference type="ARBA" id="ARBA00022759"/>
    </source>
</evidence>
<evidence type="ECO:0000256" key="3">
    <source>
        <dbReference type="ARBA" id="ARBA00022722"/>
    </source>
</evidence>
<feature type="compositionally biased region" description="Basic and acidic residues" evidence="7">
    <location>
        <begin position="29"/>
        <end position="39"/>
    </location>
</feature>
<dbReference type="STRING" id="307972.A0A2G8KVJ2"/>
<dbReference type="InterPro" id="IPR036397">
    <property type="entry name" value="RNaseH_sf"/>
</dbReference>
<evidence type="ECO:0000256" key="5">
    <source>
        <dbReference type="ARBA" id="ARBA00022801"/>
    </source>
</evidence>
<dbReference type="Pfam" id="PF03564">
    <property type="entry name" value="DUF1759"/>
    <property type="match status" value="1"/>
</dbReference>
<keyword evidence="11" id="KW-1185">Reference proteome</keyword>
<evidence type="ECO:0000256" key="1">
    <source>
        <dbReference type="ARBA" id="ARBA00022679"/>
    </source>
</evidence>
<keyword evidence="6" id="KW-0695">RNA-directed DNA polymerase</keyword>
<dbReference type="InterPro" id="IPR000477">
    <property type="entry name" value="RT_dom"/>
</dbReference>
<evidence type="ECO:0000256" key="7">
    <source>
        <dbReference type="SAM" id="MobiDB-lite"/>
    </source>
</evidence>
<dbReference type="SUPFAM" id="SSF53098">
    <property type="entry name" value="Ribonuclease H-like"/>
    <property type="match status" value="1"/>
</dbReference>
<name>A0A2G8KVJ2_STIJA</name>
<dbReference type="PANTHER" id="PTHR47331:SF4">
    <property type="entry name" value="PEPTIDASE S1 DOMAIN-CONTAINING PROTEIN"/>
    <property type="match status" value="1"/>
</dbReference>
<dbReference type="GO" id="GO:0004190">
    <property type="term" value="F:aspartic-type endopeptidase activity"/>
    <property type="evidence" value="ECO:0007669"/>
    <property type="project" value="InterPro"/>
</dbReference>
<dbReference type="SUPFAM" id="SSF56672">
    <property type="entry name" value="DNA/RNA polymerases"/>
    <property type="match status" value="1"/>
</dbReference>
<dbReference type="InterPro" id="IPR008042">
    <property type="entry name" value="Retrotrans_Pao"/>
</dbReference>
<dbReference type="PROSITE" id="PS00141">
    <property type="entry name" value="ASP_PROTEASE"/>
    <property type="match status" value="1"/>
</dbReference>
<dbReference type="InterPro" id="IPR021109">
    <property type="entry name" value="Peptidase_aspartic_dom_sf"/>
</dbReference>
<dbReference type="InterPro" id="IPR001584">
    <property type="entry name" value="Integrase_cat-core"/>
</dbReference>
<keyword evidence="3" id="KW-0540">Nuclease</keyword>
<dbReference type="InterPro" id="IPR012337">
    <property type="entry name" value="RNaseH-like_sf"/>
</dbReference>
<organism evidence="10 11">
    <name type="scientific">Stichopus japonicus</name>
    <name type="common">Sea cucumber</name>
    <dbReference type="NCBI Taxonomy" id="307972"/>
    <lineage>
        <taxon>Eukaryota</taxon>
        <taxon>Metazoa</taxon>
        <taxon>Echinodermata</taxon>
        <taxon>Eleutherozoa</taxon>
        <taxon>Echinozoa</taxon>
        <taxon>Holothuroidea</taxon>
        <taxon>Aspidochirotacea</taxon>
        <taxon>Aspidochirotida</taxon>
        <taxon>Stichopodidae</taxon>
        <taxon>Apostichopus</taxon>
    </lineage>
</organism>
<accession>A0A2G8KVJ2</accession>
<sequence>MEECQNTFLKLQILQKDSQVDRPPPNPERIVETQIDRPDNPGVTPGESYPPIAPSVSTTFQMEKPKMPKFHGDIREYNIFKADFKHIVHDQYGDRALMILRSCLTGKPLQYIKGIGHNYKAAWDQLDLLYGDPRMVADAIIDDLSKFRPLKLGEDERFCEFVNLVQRSFNTLNEVGRTSDMNNSHMLAMIERKMSPEDRRMWFRTEGETPASLESLLTWMETELKARMRSSAPVRSDTKYKISVNQLSQSEIQGTYKCWVCKCQDHWTDQCKDLLSKQPSERFKLVKENHACYSCLKQAGRNHRMSNCRRRRLCTEKYKGQPCQYYHHPLLHSEPETNSVGVALVSSKDALLPVIKAEFFGRQNEKRVGNVLLDTGAEVTLIREAFAIELKLQGKNTTIEITKVGGEIEELQTKIYKFPIASLDSNRTHIVQAVGLPYISDIKEVSLTEIAKALRLEVSKLHRPNAGSVDLLIGIDHPKMHTGDTRQVGSGYNYVARKSPLGWLVFGRGSSRQQGVNRVLHVKMAAPIDLSEFWSTESMGIQADCQCKPGKMSKVEREEYQAIWNSCEKTRKEKYSSANCFQCLGSFQGHCLNSYWAKGPDLLNDLFGVLLRFREHPVAVCGDISKMYHRVLIPEVDQHVHRYLWRDMKGDQDPEVHVKTVLTFGDKPAPAMAQIALKRTAEECRENFPRAAEVIDRDTYMDDMCTSVQDVEEAQKLTKDIDTVLSEGGFKVKGWSSNMPLEASEVSQSPKDLNHLETLTEEKILGIAWNQEKDEFSYKVKPIHALNGSEGGIKLTKRQILSQIARIFDPIGFAAAFLVRAKIGMQTLWRLGLDWDEEVPPTEQKEWVKLFKEMEALNYTSFPRCLTPPNVMGQPMICIFCDASEMAFGVCVYIRWEVDNDKYETRFITAKSRVAPLKKLTVPRLELQAAVMAARLSSTFKEETTLEISETVYMTDSMIVLGWIHSEARTFKPFVSARIGEIQSRSDPTQWKHVPGDINPADDISRGVPVEKLSDRWITGPSFLCQPQTEWPHQEVQTQTGVDEKRKIFQIATVTSKSDVIDCKRFSSWRKLIRVTAYVQRFLSHLKLRCHKDDNASRPETVTLTPSELERAEMYWVQEAQKPLHDQIKKGEYKTLSPFEEKGIIHVGGRVEKRLVSYDCRHPILLPRQHPISMLITRQTHEIGHDGVATTAAKVRRKYWIIGVHKLAKTVKHRCVLCKKMEHKTESQFMADLPKYRLMPETPPFYYTACDYFGPFSVKVGRNKTSKHYGVIFTCLNTRAVHLDLATDASTMEFIQVLRRFLAFRGCPKVITSDNGKQFVGAQKELQEMIKGYDQKQLQEFCADKGVEWKFTTPLAPHQNGCAESLVKSCKFALKKAIGGQTLTPFELYTCLVEVSNLVNQRPIGRLPNDPDDGSYLCPNDMLLGRASTTVPQGPFRETKNPKHRVELYKESLMRSGNVGIVTYFHCWFLARNGTSRDETFGLMI</sequence>
<dbReference type="InterPro" id="IPR001969">
    <property type="entry name" value="Aspartic_peptidase_AS"/>
</dbReference>
<evidence type="ECO:0000313" key="10">
    <source>
        <dbReference type="EMBL" id="PIK51982.1"/>
    </source>
</evidence>
<dbReference type="Proteomes" id="UP000230750">
    <property type="component" value="Unassembled WGS sequence"/>
</dbReference>
<proteinExistence type="predicted"/>
<dbReference type="Pfam" id="PF00078">
    <property type="entry name" value="RVT_1"/>
    <property type="match status" value="1"/>
</dbReference>
<dbReference type="InterPro" id="IPR005312">
    <property type="entry name" value="DUF1759"/>
</dbReference>
<dbReference type="PANTHER" id="PTHR47331">
    <property type="entry name" value="PHD-TYPE DOMAIN-CONTAINING PROTEIN"/>
    <property type="match status" value="1"/>
</dbReference>
<comment type="caution">
    <text evidence="10">The sequence shown here is derived from an EMBL/GenBank/DDBJ whole genome shotgun (WGS) entry which is preliminary data.</text>
</comment>
<protein>
    <recommendedName>
        <fullName evidence="12">Integrase catalytic domain-containing protein</fullName>
    </recommendedName>
</protein>
<dbReference type="GO" id="GO:0004519">
    <property type="term" value="F:endonuclease activity"/>
    <property type="evidence" value="ECO:0007669"/>
    <property type="project" value="UniProtKB-KW"/>
</dbReference>
<dbReference type="Pfam" id="PF05380">
    <property type="entry name" value="Peptidase_A17"/>
    <property type="match status" value="1"/>
</dbReference>
<dbReference type="PROSITE" id="PS50175">
    <property type="entry name" value="ASP_PROT_RETROV"/>
    <property type="match status" value="1"/>
</dbReference>
<keyword evidence="1" id="KW-0808">Transferase</keyword>
<evidence type="ECO:0008006" key="12">
    <source>
        <dbReference type="Google" id="ProtNLM"/>
    </source>
</evidence>
<dbReference type="InterPro" id="IPR043502">
    <property type="entry name" value="DNA/RNA_pol_sf"/>
</dbReference>